<evidence type="ECO:0000256" key="1">
    <source>
        <dbReference type="ARBA" id="ARBA00022729"/>
    </source>
</evidence>
<feature type="signal peptide" evidence="2">
    <location>
        <begin position="1"/>
        <end position="24"/>
    </location>
</feature>
<feature type="domain" description="NodB homology" evidence="3">
    <location>
        <begin position="232"/>
        <end position="399"/>
    </location>
</feature>
<dbReference type="InterPro" id="IPR051398">
    <property type="entry name" value="Polysacch_Deacetylase"/>
</dbReference>
<sequence>MKIAHKIIALLLPLVFMAINMGEASTVRYAVPLQDNVKIFDNRTGEFIPVATMKKDQPLVINKEYEQDWWEIKFGNGYAYISKSDVYQSETWTTRNVNTNAKNSNQTVLINYDLEVYDNTSGKLVPMVSIKAGLRYPVISEFGNFWKVDVGGRIGYMPKARTSVDNGIPILMYHHILTPEEKANSVYANASTTITTTEFNSQMEWLKKNQFETISLYDLERYLHKQVNLPAKAVVLTFDDGITSIREYAYPVLKQYGFIAEQFIITSRIPKSKQPFQWDTLRFFSQQDMDEMSDVFHYGSHTHNLHSLIGNKAKGLTVSSEELYEDLLTSQNILGTYYFAYPFGQYDQRFIDTVKKAGYRMAVSTRRGKVNLGEDLYTLERLGIEPGLSINEFAKKVSN</sequence>
<dbReference type="PROSITE" id="PS51677">
    <property type="entry name" value="NODB"/>
    <property type="match status" value="1"/>
</dbReference>
<dbReference type="GO" id="GO:0016810">
    <property type="term" value="F:hydrolase activity, acting on carbon-nitrogen (but not peptide) bonds"/>
    <property type="evidence" value="ECO:0007669"/>
    <property type="project" value="InterPro"/>
</dbReference>
<dbReference type="Pfam" id="PF01522">
    <property type="entry name" value="Polysacc_deac_1"/>
    <property type="match status" value="1"/>
</dbReference>
<dbReference type="InterPro" id="IPR011330">
    <property type="entry name" value="Glyco_hydro/deAcase_b/a-brl"/>
</dbReference>
<evidence type="ECO:0000259" key="3">
    <source>
        <dbReference type="PROSITE" id="PS51677"/>
    </source>
</evidence>
<gene>
    <name evidence="4" type="ORF">HNR36_002321</name>
</gene>
<dbReference type="CDD" id="cd10966">
    <property type="entry name" value="CE4_yadE_5s"/>
    <property type="match status" value="1"/>
</dbReference>
<evidence type="ECO:0000256" key="2">
    <source>
        <dbReference type="SAM" id="SignalP"/>
    </source>
</evidence>
<evidence type="ECO:0000313" key="5">
    <source>
        <dbReference type="Proteomes" id="UP000557217"/>
    </source>
</evidence>
<proteinExistence type="predicted"/>
<dbReference type="AlphaFoldDB" id="A0A840PZ51"/>
<comment type="caution">
    <text evidence="4">The sequence shown here is derived from an EMBL/GenBank/DDBJ whole genome shotgun (WGS) entry which is preliminary data.</text>
</comment>
<dbReference type="Gene3D" id="3.20.20.370">
    <property type="entry name" value="Glycoside hydrolase/deacetylase"/>
    <property type="match status" value="1"/>
</dbReference>
<dbReference type="SUPFAM" id="SSF88713">
    <property type="entry name" value="Glycoside hydrolase/deacetylase"/>
    <property type="match status" value="1"/>
</dbReference>
<dbReference type="RefSeq" id="WP_096550300.1">
    <property type="nucleotide sequence ID" value="NZ_AP018335.1"/>
</dbReference>
<dbReference type="EMBL" id="JACHGZ010000032">
    <property type="protein sequence ID" value="MBB5149922.1"/>
    <property type="molecule type" value="Genomic_DNA"/>
</dbReference>
<protein>
    <submittedName>
        <fullName evidence="4">Peptidoglycan/xylan/chitin deacetylase (PgdA/CDA1 family)</fullName>
    </submittedName>
</protein>
<evidence type="ECO:0000313" key="4">
    <source>
        <dbReference type="EMBL" id="MBB5149922.1"/>
    </source>
</evidence>
<dbReference type="PANTHER" id="PTHR34216:SF13">
    <property type="entry name" value="XYLANASE_CHITIN DEACETYLASE"/>
    <property type="match status" value="1"/>
</dbReference>
<reference evidence="4 5" key="1">
    <citation type="submission" date="2020-08" db="EMBL/GenBank/DDBJ databases">
        <title>Genomic Encyclopedia of Type Strains, Phase IV (KMG-IV): sequencing the most valuable type-strain genomes for metagenomic binning, comparative biology and taxonomic classification.</title>
        <authorList>
            <person name="Goeker M."/>
        </authorList>
    </citation>
    <scope>NUCLEOTIDE SEQUENCE [LARGE SCALE GENOMIC DNA]</scope>
    <source>
        <strain evidence="4 5">DSM 10633</strain>
    </source>
</reference>
<dbReference type="PANTHER" id="PTHR34216">
    <property type="match status" value="1"/>
</dbReference>
<keyword evidence="1 2" id="KW-0732">Signal</keyword>
<dbReference type="GO" id="GO:0005975">
    <property type="term" value="P:carbohydrate metabolic process"/>
    <property type="evidence" value="ECO:0007669"/>
    <property type="project" value="InterPro"/>
</dbReference>
<organism evidence="4 5">
    <name type="scientific">Ureibacillus thermosphaericus</name>
    <dbReference type="NCBI Taxonomy" id="51173"/>
    <lineage>
        <taxon>Bacteria</taxon>
        <taxon>Bacillati</taxon>
        <taxon>Bacillota</taxon>
        <taxon>Bacilli</taxon>
        <taxon>Bacillales</taxon>
        <taxon>Caryophanaceae</taxon>
        <taxon>Ureibacillus</taxon>
    </lineage>
</organism>
<keyword evidence="5" id="KW-1185">Reference proteome</keyword>
<dbReference type="Proteomes" id="UP000557217">
    <property type="component" value="Unassembled WGS sequence"/>
</dbReference>
<accession>A0A840PZ51</accession>
<name>A0A840PZ51_URETH</name>
<feature type="chain" id="PRO_5032792119" evidence="2">
    <location>
        <begin position="25"/>
        <end position="399"/>
    </location>
</feature>
<dbReference type="InterPro" id="IPR002509">
    <property type="entry name" value="NODB_dom"/>
</dbReference>